<dbReference type="Gene3D" id="3.40.1280.10">
    <property type="match status" value="1"/>
</dbReference>
<evidence type="ECO:0000313" key="9">
    <source>
        <dbReference type="Proteomes" id="UP001194714"/>
    </source>
</evidence>
<dbReference type="SUPFAM" id="SSF75217">
    <property type="entry name" value="alpha/beta knot"/>
    <property type="match status" value="1"/>
</dbReference>
<feature type="binding site" evidence="6">
    <location>
        <position position="98"/>
    </location>
    <ligand>
        <name>S-adenosyl-L-methionine</name>
        <dbReference type="ChEBI" id="CHEBI:59789"/>
    </ligand>
</feature>
<keyword evidence="2 6" id="KW-0489">Methyltransferase</keyword>
<evidence type="ECO:0000256" key="2">
    <source>
        <dbReference type="ARBA" id="ARBA00022603"/>
    </source>
</evidence>
<evidence type="ECO:0000313" key="8">
    <source>
        <dbReference type="EMBL" id="MBF5058704.1"/>
    </source>
</evidence>
<keyword evidence="3 6" id="KW-0808">Transferase</keyword>
<dbReference type="PANTHER" id="PTHR42971">
    <property type="entry name" value="TRNA (CYTIDINE(34)-2'-O)-METHYLTRANSFERASE"/>
    <property type="match status" value="1"/>
</dbReference>
<evidence type="ECO:0000256" key="1">
    <source>
        <dbReference type="ARBA" id="ARBA00022490"/>
    </source>
</evidence>
<feature type="binding site" evidence="6">
    <location>
        <position position="76"/>
    </location>
    <ligand>
        <name>S-adenosyl-L-methionine</name>
        <dbReference type="ChEBI" id="CHEBI:59789"/>
    </ligand>
</feature>
<keyword evidence="9" id="KW-1185">Reference proteome</keyword>
<dbReference type="PIRSF" id="PIRSF029256">
    <property type="entry name" value="SpoU_TrmH_prd"/>
    <property type="match status" value="1"/>
</dbReference>
<dbReference type="GO" id="GO:0032259">
    <property type="term" value="P:methylation"/>
    <property type="evidence" value="ECO:0007669"/>
    <property type="project" value="UniProtKB-KW"/>
</dbReference>
<dbReference type="RefSeq" id="WP_194846988.1">
    <property type="nucleotide sequence ID" value="NZ_JAAEJV010000003.1"/>
</dbReference>
<comment type="caution">
    <text evidence="8">The sequence shown here is derived from an EMBL/GenBank/DDBJ whole genome shotgun (WGS) entry which is preliminary data.</text>
</comment>
<keyword evidence="5 6" id="KW-0819">tRNA processing</keyword>
<dbReference type="InterPro" id="IPR016914">
    <property type="entry name" value="TrmL"/>
</dbReference>
<dbReference type="PANTHER" id="PTHR42971:SF1">
    <property type="entry name" value="TRNA (CYTIDINE(34)-2'-O)-METHYLTRANSFERASE"/>
    <property type="match status" value="1"/>
</dbReference>
<dbReference type="InterPro" id="IPR001537">
    <property type="entry name" value="SpoU_MeTrfase"/>
</dbReference>
<dbReference type="InterPro" id="IPR029026">
    <property type="entry name" value="tRNA_m1G_MTases_N"/>
</dbReference>
<name>A0ABS0AXL6_9BACT</name>
<evidence type="ECO:0000256" key="4">
    <source>
        <dbReference type="ARBA" id="ARBA00022691"/>
    </source>
</evidence>
<organism evidence="8 9">
    <name type="scientific">Candidatus Neptunichlamydia vexilliferae</name>
    <dbReference type="NCBI Taxonomy" id="1651774"/>
    <lineage>
        <taxon>Bacteria</taxon>
        <taxon>Pseudomonadati</taxon>
        <taxon>Chlamydiota</taxon>
        <taxon>Chlamydiia</taxon>
        <taxon>Parachlamydiales</taxon>
        <taxon>Simkaniaceae</taxon>
        <taxon>Candidatus Neptunichlamydia</taxon>
    </lineage>
</organism>
<protein>
    <recommendedName>
        <fullName evidence="6">Putative tRNA (cytidine(34)-2'-O)-methyltransferase</fullName>
        <ecNumber evidence="6">2.1.1.207</ecNumber>
    </recommendedName>
    <alternativeName>
        <fullName evidence="6">tRNA (cytidine/uridine-2'-O-)-methyltransferase</fullName>
    </alternativeName>
</protein>
<dbReference type="InterPro" id="IPR029028">
    <property type="entry name" value="Alpha/beta_knot_MTases"/>
</dbReference>
<dbReference type="EMBL" id="JAAEJV010000003">
    <property type="protein sequence ID" value="MBF5058704.1"/>
    <property type="molecule type" value="Genomic_DNA"/>
</dbReference>
<evidence type="ECO:0000256" key="6">
    <source>
        <dbReference type="HAMAP-Rule" id="MF_01885"/>
    </source>
</evidence>
<dbReference type="CDD" id="cd18094">
    <property type="entry name" value="SpoU-like_TrmL"/>
    <property type="match status" value="1"/>
</dbReference>
<sequence>MIIILCHPQIPANTGNIVRTCHATGSELVLVHPLGFKTDDKSLRRAGLDYWEGVKVTIIDDLMDYLEKAPYPFYFLSSKATKFYSEAKFEERSILIFGSEVAGLPPEFFERWPEKFLTIPMKEGCRCLNLSNAAAIVLYEALRQNLYLLS</sequence>
<accession>A0ABS0AXL6</accession>
<comment type="subcellular location">
    <subcellularLocation>
        <location evidence="6">Cytoplasm</location>
    </subcellularLocation>
</comment>
<dbReference type="EC" id="2.1.1.207" evidence="6"/>
<comment type="catalytic activity">
    <reaction evidence="6">
        <text>5-carboxymethylaminomethyluridine(34) in tRNA(Leu) + S-adenosyl-L-methionine = 5-carboxymethylaminomethyl-2'-O-methyluridine(34) in tRNA(Leu) + S-adenosyl-L-homocysteine + H(+)</text>
        <dbReference type="Rhea" id="RHEA:43088"/>
        <dbReference type="Rhea" id="RHEA-COMP:10333"/>
        <dbReference type="Rhea" id="RHEA-COMP:10334"/>
        <dbReference type="ChEBI" id="CHEBI:15378"/>
        <dbReference type="ChEBI" id="CHEBI:57856"/>
        <dbReference type="ChEBI" id="CHEBI:59789"/>
        <dbReference type="ChEBI" id="CHEBI:74508"/>
        <dbReference type="ChEBI" id="CHEBI:74511"/>
        <dbReference type="EC" id="2.1.1.207"/>
    </reaction>
</comment>
<keyword evidence="1 6" id="KW-0963">Cytoplasm</keyword>
<evidence type="ECO:0000256" key="3">
    <source>
        <dbReference type="ARBA" id="ARBA00022679"/>
    </source>
</evidence>
<dbReference type="Proteomes" id="UP001194714">
    <property type="component" value="Unassembled WGS sequence"/>
</dbReference>
<feature type="binding site" evidence="6">
    <location>
        <position position="119"/>
    </location>
    <ligand>
        <name>S-adenosyl-L-methionine</name>
        <dbReference type="ChEBI" id="CHEBI:59789"/>
    </ligand>
</feature>
<dbReference type="GO" id="GO:0008168">
    <property type="term" value="F:methyltransferase activity"/>
    <property type="evidence" value="ECO:0007669"/>
    <property type="project" value="UniProtKB-KW"/>
</dbReference>
<proteinExistence type="inferred from homology"/>
<gene>
    <name evidence="8" type="ORF">NEPTK9_000203</name>
</gene>
<dbReference type="Pfam" id="PF00588">
    <property type="entry name" value="SpoU_methylase"/>
    <property type="match status" value="1"/>
</dbReference>
<evidence type="ECO:0000256" key="5">
    <source>
        <dbReference type="ARBA" id="ARBA00022694"/>
    </source>
</evidence>
<comment type="catalytic activity">
    <reaction evidence="6">
        <text>cytidine(34) in tRNA + S-adenosyl-L-methionine = 2'-O-methylcytidine(34) in tRNA + S-adenosyl-L-homocysteine + H(+)</text>
        <dbReference type="Rhea" id="RHEA:43084"/>
        <dbReference type="Rhea" id="RHEA-COMP:10331"/>
        <dbReference type="Rhea" id="RHEA-COMP:10332"/>
        <dbReference type="ChEBI" id="CHEBI:15378"/>
        <dbReference type="ChEBI" id="CHEBI:57856"/>
        <dbReference type="ChEBI" id="CHEBI:59789"/>
        <dbReference type="ChEBI" id="CHEBI:74495"/>
        <dbReference type="ChEBI" id="CHEBI:82748"/>
        <dbReference type="EC" id="2.1.1.207"/>
    </reaction>
</comment>
<comment type="caution">
    <text evidence="6">Lacks conserved residue(s) required for the propagation of feature annotation.</text>
</comment>
<evidence type="ECO:0000259" key="7">
    <source>
        <dbReference type="Pfam" id="PF00588"/>
    </source>
</evidence>
<dbReference type="HAMAP" id="MF_01885">
    <property type="entry name" value="tRNA_methyltr_TrmL"/>
    <property type="match status" value="1"/>
</dbReference>
<comment type="similarity">
    <text evidence="6">Belongs to the class IV-like SAM-binding methyltransferase superfamily. RNA methyltransferase TrmH family. TrmL subfamily.</text>
</comment>
<reference evidence="8 9" key="1">
    <citation type="submission" date="2020-01" db="EMBL/GenBank/DDBJ databases">
        <title>Draft genome sequence of Cand. Neptunochlamydia vexilliferae K9.</title>
        <authorList>
            <person name="Schulz F."/>
            <person name="Koestlbacher S."/>
            <person name="Wascher F."/>
            <person name="Pizzetti I."/>
            <person name="Horn M."/>
        </authorList>
    </citation>
    <scope>NUCLEOTIDE SEQUENCE [LARGE SCALE GENOMIC DNA]</scope>
    <source>
        <strain evidence="8 9">K9</strain>
    </source>
</reference>
<keyword evidence="4 6" id="KW-0949">S-adenosyl-L-methionine</keyword>
<feature type="domain" description="tRNA/rRNA methyltransferase SpoU type" evidence="7">
    <location>
        <begin position="1"/>
        <end position="139"/>
    </location>
</feature>
<comment type="function">
    <text evidence="6">Could methylate the ribose at the nucleotide 34 wobble position in tRNA.</text>
</comment>